<keyword evidence="4" id="KW-1185">Reference proteome</keyword>
<dbReference type="EMBL" id="CAJJDN010000091">
    <property type="protein sequence ID" value="CAD8108415.1"/>
    <property type="molecule type" value="Genomic_DNA"/>
</dbReference>
<dbReference type="PANTHER" id="PTHR15332:SF175">
    <property type="entry name" value="PROPROTEIN CONVERTASE SUBTILISIN_KEXIN TYPE 5-LIKE"/>
    <property type="match status" value="1"/>
</dbReference>
<feature type="domain" description="EGF-like" evidence="2">
    <location>
        <begin position="268"/>
        <end position="313"/>
    </location>
</feature>
<feature type="domain" description="EGF-like" evidence="2">
    <location>
        <begin position="321"/>
        <end position="358"/>
    </location>
</feature>
<organism evidence="3 4">
    <name type="scientific">Paramecium sonneborni</name>
    <dbReference type="NCBI Taxonomy" id="65129"/>
    <lineage>
        <taxon>Eukaryota</taxon>
        <taxon>Sar</taxon>
        <taxon>Alveolata</taxon>
        <taxon>Ciliophora</taxon>
        <taxon>Intramacronucleata</taxon>
        <taxon>Oligohymenophorea</taxon>
        <taxon>Peniculida</taxon>
        <taxon>Parameciidae</taxon>
        <taxon>Paramecium</taxon>
    </lineage>
</organism>
<dbReference type="InterPro" id="IPR006212">
    <property type="entry name" value="Furin_repeat"/>
</dbReference>
<feature type="domain" description="EGF-like" evidence="2">
    <location>
        <begin position="363"/>
        <end position="401"/>
    </location>
</feature>
<evidence type="ECO:0000259" key="2">
    <source>
        <dbReference type="SMART" id="SM00181"/>
    </source>
</evidence>
<dbReference type="InterPro" id="IPR000742">
    <property type="entry name" value="EGF"/>
</dbReference>
<dbReference type="OrthoDB" id="306714at2759"/>
<dbReference type="SMART" id="SM00261">
    <property type="entry name" value="FU"/>
    <property type="match status" value="10"/>
</dbReference>
<gene>
    <name evidence="3" type="ORF">PSON_ATCC_30995.1.T0910058</name>
</gene>
<feature type="domain" description="EGF-like" evidence="2">
    <location>
        <begin position="79"/>
        <end position="118"/>
    </location>
</feature>
<dbReference type="Proteomes" id="UP000692954">
    <property type="component" value="Unassembled WGS sequence"/>
</dbReference>
<feature type="domain" description="EGF-like" evidence="2">
    <location>
        <begin position="219"/>
        <end position="263"/>
    </location>
</feature>
<protein>
    <recommendedName>
        <fullName evidence="2">EGF-like domain-containing protein</fullName>
    </recommendedName>
</protein>
<evidence type="ECO:0000313" key="3">
    <source>
        <dbReference type="EMBL" id="CAD8108415.1"/>
    </source>
</evidence>
<accession>A0A8S1PZJ2</accession>
<keyword evidence="1" id="KW-0472">Membrane</keyword>
<evidence type="ECO:0000313" key="4">
    <source>
        <dbReference type="Proteomes" id="UP000692954"/>
    </source>
</evidence>
<dbReference type="SMART" id="SM00181">
    <property type="entry name" value="EGF"/>
    <property type="match status" value="8"/>
</dbReference>
<feature type="domain" description="EGF-like" evidence="2">
    <location>
        <begin position="409"/>
        <end position="446"/>
    </location>
</feature>
<keyword evidence="1" id="KW-1133">Transmembrane helix</keyword>
<feature type="transmembrane region" description="Helical" evidence="1">
    <location>
        <begin position="1738"/>
        <end position="1757"/>
    </location>
</feature>
<feature type="domain" description="EGF-like" evidence="2">
    <location>
        <begin position="174"/>
        <end position="214"/>
    </location>
</feature>
<sequence length="1807" mass="209008">MKPGNICVCFDGYFENSVTLSCNKCDNSCKTCEFLPNNCTSCDEVLHYDKQQNHCVCKSAYFYNATSKLCEACNFTCKECSSQNKCTECDQETRYFDDQNLKCPCQNGYFEVNLYKCQQCDLSCQSCITSSKHCTSCDTILYNRILNNNQCICLDGYYDVGISMCQKCNGVCKTCQISSFNCNSCYQDEHIRVLVNNQCICQNGYFDNGSLLCQKCSNECLTCSGSENHCTSCDVNQKRIDQSAIYRCPCITGFYSDQDKICQKCNIKCASCINQNDQCLSCKFLIGNNRLSLSQNCDCKSGYYDDGIQLICQICNAKCKTCQNTSTFCLQCIDSLRFNPPDCFCLDGYFEDEQQTCQPCNNECGTCITKPQNCLTCKPGRITVQCICQDGYFEAGLQLCLKCDLQCNTCNQTSQNCLTCKGDRINPPNCSCPQGFFDDLINDDCQECNSLCQTCDLNGCITCAGNRILSNELTCDPPQHSICNDITPWCSTCEIAVLNIRISDDLKYLIVQFDFPLNDQSLSSQIQQNVCYQILSNITLNQLGLNPKCKIDDIDTKLLYLYFGDNPTIIEGDSIEFIPNTLTQLNCNSKLQMFILTNVNPPQNPVSPILEYNVPEVSLNPCDDNIISRQSQSNDGLRGLRNIIWTYQVEGSFGTGNLDNFIQSQTSFQLIDLNLDASTLPIQSNITFIVRYSNFVGQQSQSLIKLSTHSGSDPTVRFNVKKQFYTFQVINLIFTISKINCLTKIIQNSNYQISLYEQFRTFGSPSELNYQTVSSQIEYKIKIPSYKLTPKALYTFQLNVTDTLTNYFSSFQTIIEIIPAGFLCKFNRVQPVQDYQKDLKMLIECQDLDSNYLANQDPELTINVACVDLTTNNICLDIKSQKIKVNKTDFEQNIFKYSIKPYTVQSWKVTAFKNGSNQTFEQIIVYLEDNFKDLNMNYSQGYLMRPINNYEQLNFTYLISIADQPMILEYSIAIIYDFEVLAILQPGCYSYQFRLFDHYEQFNQGNNINFKFLVQFINSIMPAQHNLKITLNQPPQCIINIDSKNNQPLTFINVISNCLFSIDNPFKYQLRILLNEQDYIDYQKRLSDFSLVLNSFQSSNKFQILLPYSQIYVIVQIMDSDGSIKNIEKEIKMDKIDLNCSTIFYKNANLRYQVTLALEIILNHHQKQICLNISNKILTLIKEQISIYTFQDQELAYQFIKIYTRLSLQIISKIQVQRILSESLYQQCYDLQNSKFIITNQYLLNEQLLLQYDEEQYNYTYLQTKVNQLQNQVSNLIKDKFQVELEIIEDPLFLLESLSQRRQIILNSLQVSILLLDDAFSILSKIIQTDDNSNLQLFNIGSQLLKLLNTISDQINVQAQVDGNELKVDGNILQWKLIRLSKKTFNKLANLESAFTDHFIAFIEKIQITIAFNFYNLSSNYLTDLQTKLNKSYHQIDQSKLLEVNLRNYKNLYRYVNQENFTVKYNVQLLNMTYCDEKFKYDKKDVYEFSCVQQSINGYFEICDLNKIQENSTIRILCSCKQFGKIFLIKKPIIEINVQNKSNNSIEIPEIAKKQLFIFEQPFILVQSILICFSILVYYQLLIVEMKSKQQYGNIMSSDDFSKIEKKEPLRCYPGDLLIFKDNFKYIHQFFSIFYCDDEIIKKSYRCLQFFTELSFLIPMAICSINLFSDTIILNMVFFINFSIILIMRIIFKLFQAAYRFGGKIAMFIILIMILLQVFTYVLFIFSLINSTQNSTYINIQICLILGGIIILTYLIYDPITVFVRILLYKQIIASIKNKLLNPMHHFIYFFIQHYKLDEIFDTIIIF</sequence>
<evidence type="ECO:0000256" key="1">
    <source>
        <dbReference type="SAM" id="Phobius"/>
    </source>
</evidence>
<dbReference type="PANTHER" id="PTHR15332">
    <property type="entry name" value="PROPROTEIN CONVERTASE SUBTILISIN_KEXIN TYPE 5-LIKE"/>
    <property type="match status" value="1"/>
</dbReference>
<feature type="domain" description="EGF-like" evidence="2">
    <location>
        <begin position="119"/>
        <end position="166"/>
    </location>
</feature>
<feature type="transmembrane region" description="Helical" evidence="1">
    <location>
        <begin position="1704"/>
        <end position="1726"/>
    </location>
</feature>
<feature type="transmembrane region" description="Helical" evidence="1">
    <location>
        <begin position="1673"/>
        <end position="1692"/>
    </location>
</feature>
<comment type="caution">
    <text evidence="3">The sequence shown here is derived from an EMBL/GenBank/DDBJ whole genome shotgun (WGS) entry which is preliminary data.</text>
</comment>
<feature type="transmembrane region" description="Helical" evidence="1">
    <location>
        <begin position="1563"/>
        <end position="1584"/>
    </location>
</feature>
<reference evidence="3" key="1">
    <citation type="submission" date="2021-01" db="EMBL/GenBank/DDBJ databases">
        <authorList>
            <consortium name="Genoscope - CEA"/>
            <person name="William W."/>
        </authorList>
    </citation>
    <scope>NUCLEOTIDE SEQUENCE</scope>
</reference>
<proteinExistence type="predicted"/>
<name>A0A8S1PZJ2_9CILI</name>
<keyword evidence="1" id="KW-0812">Transmembrane</keyword>